<evidence type="ECO:0000256" key="1">
    <source>
        <dbReference type="SAM" id="MobiDB-lite"/>
    </source>
</evidence>
<feature type="compositionally biased region" description="Basic and acidic residues" evidence="1">
    <location>
        <begin position="81"/>
        <end position="90"/>
    </location>
</feature>
<keyword evidence="2" id="KW-0812">Transmembrane</keyword>
<feature type="region of interest" description="Disordered" evidence="1">
    <location>
        <begin position="42"/>
        <end position="90"/>
    </location>
</feature>
<evidence type="ECO:0000313" key="3">
    <source>
        <dbReference type="EMBL" id="QOW21726.1"/>
    </source>
</evidence>
<keyword evidence="2" id="KW-0472">Membrane</keyword>
<dbReference type="Proteomes" id="UP000593932">
    <property type="component" value="Chromosome"/>
</dbReference>
<dbReference type="EMBL" id="CP063657">
    <property type="protein sequence ID" value="QOW21726.1"/>
    <property type="molecule type" value="Genomic_DNA"/>
</dbReference>
<feature type="compositionally biased region" description="Low complexity" evidence="1">
    <location>
        <begin position="61"/>
        <end position="78"/>
    </location>
</feature>
<sequence length="90" mass="9689">MNILLFLIPVSMLGLGLALWAFIWAVKRGQFEDMDTPALDILREDEHDRPVLDPRAGKLDPPGAETSPAAPAPATGDGAEVDARPQGRND</sequence>
<dbReference type="Pfam" id="PF03597">
    <property type="entry name" value="FixS"/>
    <property type="match status" value="1"/>
</dbReference>
<protein>
    <submittedName>
        <fullName evidence="3">Cbb3-type cytochrome oxidase assembly protein CcoS</fullName>
    </submittedName>
</protein>
<feature type="compositionally biased region" description="Basic and acidic residues" evidence="1">
    <location>
        <begin position="42"/>
        <end position="58"/>
    </location>
</feature>
<gene>
    <name evidence="3" type="primary">ccoS</name>
    <name evidence="3" type="ORF">INQ42_10915</name>
</gene>
<evidence type="ECO:0000256" key="2">
    <source>
        <dbReference type="SAM" id="Phobius"/>
    </source>
</evidence>
<dbReference type="NCBIfam" id="TIGR00847">
    <property type="entry name" value="ccoS"/>
    <property type="match status" value="1"/>
</dbReference>
<proteinExistence type="predicted"/>
<reference evidence="3 4" key="1">
    <citation type="submission" date="2020-10" db="EMBL/GenBank/DDBJ databases">
        <title>complete genome sequencing of Lysobacter sp. H23M41.</title>
        <authorList>
            <person name="Bae J.-W."/>
            <person name="Lee S.-Y."/>
        </authorList>
    </citation>
    <scope>NUCLEOTIDE SEQUENCE [LARGE SCALE GENOMIC DNA]</scope>
    <source>
        <strain evidence="3 4">H23M41</strain>
    </source>
</reference>
<dbReference type="RefSeq" id="WP_194034284.1">
    <property type="nucleotide sequence ID" value="NZ_CP063657.1"/>
</dbReference>
<evidence type="ECO:0000313" key="4">
    <source>
        <dbReference type="Proteomes" id="UP000593932"/>
    </source>
</evidence>
<name>A0A7S6UK09_9GAMM</name>
<keyword evidence="4" id="KW-1185">Reference proteome</keyword>
<accession>A0A7S6UK09</accession>
<dbReference type="PANTHER" id="PTHR41532:SF1">
    <property type="entry name" value="FIXS PROTEIN"/>
    <property type="match status" value="1"/>
</dbReference>
<dbReference type="InterPro" id="IPR004714">
    <property type="entry name" value="Cyt_oxidase_maturation_cbb3"/>
</dbReference>
<dbReference type="PANTHER" id="PTHR41532">
    <property type="entry name" value="FIXS PROTEIN"/>
    <property type="match status" value="1"/>
</dbReference>
<feature type="transmembrane region" description="Helical" evidence="2">
    <location>
        <begin position="6"/>
        <end position="26"/>
    </location>
</feature>
<keyword evidence="2" id="KW-1133">Transmembrane helix</keyword>
<organism evidence="3 4">
    <name type="scientific">Novilysobacter avium</name>
    <dbReference type="NCBI Taxonomy" id="2781023"/>
    <lineage>
        <taxon>Bacteria</taxon>
        <taxon>Pseudomonadati</taxon>
        <taxon>Pseudomonadota</taxon>
        <taxon>Gammaproteobacteria</taxon>
        <taxon>Lysobacterales</taxon>
        <taxon>Lysobacteraceae</taxon>
        <taxon>Novilysobacter</taxon>
    </lineage>
</organism>